<feature type="region of interest" description="Disordered" evidence="1">
    <location>
        <begin position="239"/>
        <end position="258"/>
    </location>
</feature>
<gene>
    <name evidence="3" type="ORF">B0A55_13799</name>
</gene>
<dbReference type="EMBL" id="NAJQ01001444">
    <property type="protein sequence ID" value="TKA58955.1"/>
    <property type="molecule type" value="Genomic_DNA"/>
</dbReference>
<proteinExistence type="predicted"/>
<feature type="chain" id="PRO_5020753338" evidence="2">
    <location>
        <begin position="19"/>
        <end position="290"/>
    </location>
</feature>
<dbReference type="OrthoDB" id="4363568at2759"/>
<name>A0A4U0WC13_9PEZI</name>
<dbReference type="AlphaFoldDB" id="A0A4U0WC13"/>
<dbReference type="Proteomes" id="UP000309340">
    <property type="component" value="Unassembled WGS sequence"/>
</dbReference>
<reference evidence="3 4" key="1">
    <citation type="submission" date="2017-03" db="EMBL/GenBank/DDBJ databases">
        <title>Genomes of endolithic fungi from Antarctica.</title>
        <authorList>
            <person name="Coleine C."/>
            <person name="Masonjones S."/>
            <person name="Stajich J.E."/>
        </authorList>
    </citation>
    <scope>NUCLEOTIDE SEQUENCE [LARGE SCALE GENOMIC DNA]</scope>
    <source>
        <strain evidence="3 4">CCFEE 5184</strain>
    </source>
</reference>
<protein>
    <submittedName>
        <fullName evidence="3">Uncharacterized protein</fullName>
    </submittedName>
</protein>
<evidence type="ECO:0000313" key="3">
    <source>
        <dbReference type="EMBL" id="TKA58955.1"/>
    </source>
</evidence>
<evidence type="ECO:0000313" key="4">
    <source>
        <dbReference type="Proteomes" id="UP000309340"/>
    </source>
</evidence>
<feature type="compositionally biased region" description="Gly residues" evidence="1">
    <location>
        <begin position="239"/>
        <end position="251"/>
    </location>
</feature>
<evidence type="ECO:0000256" key="1">
    <source>
        <dbReference type="SAM" id="MobiDB-lite"/>
    </source>
</evidence>
<feature type="signal peptide" evidence="2">
    <location>
        <begin position="1"/>
        <end position="18"/>
    </location>
</feature>
<comment type="caution">
    <text evidence="3">The sequence shown here is derived from an EMBL/GenBank/DDBJ whole genome shotgun (WGS) entry which is preliminary data.</text>
</comment>
<keyword evidence="4" id="KW-1185">Reference proteome</keyword>
<organism evidence="3 4">
    <name type="scientific">Friedmanniomyces simplex</name>
    <dbReference type="NCBI Taxonomy" id="329884"/>
    <lineage>
        <taxon>Eukaryota</taxon>
        <taxon>Fungi</taxon>
        <taxon>Dikarya</taxon>
        <taxon>Ascomycota</taxon>
        <taxon>Pezizomycotina</taxon>
        <taxon>Dothideomycetes</taxon>
        <taxon>Dothideomycetidae</taxon>
        <taxon>Mycosphaerellales</taxon>
        <taxon>Teratosphaeriaceae</taxon>
        <taxon>Friedmanniomyces</taxon>
    </lineage>
</organism>
<keyword evidence="2" id="KW-0732">Signal</keyword>
<accession>A0A4U0WC13</accession>
<evidence type="ECO:0000256" key="2">
    <source>
        <dbReference type="SAM" id="SignalP"/>
    </source>
</evidence>
<sequence length="290" mass="29489">MKTQSLVLTVAAASAAGATYICPASLSSSDAAAIMYGYKVQGLLESYYNSVPVNASYFESLPNAKMTASNGMTLAENTVTNVEGLTKQAQLGAKALKELGMMLGLSPDECNYMLPPAPNGTAHLMNAFYLEATMCGAFIGLTDYVQAPEAAFLTARLSAEHGIHASAIGAMMQPVGFMPNSTMLTPAFTPDMILQDGMEVGKLGTWLNGCATAPSAPCGGTVTIGELLATLSSGNKSTGGMGMNGTTGMGPNGTSSTPATYSGPVSNAAMSAKASFLGGSFALAVAAYMT</sequence>